<feature type="compositionally biased region" description="Acidic residues" evidence="6">
    <location>
        <begin position="200"/>
        <end position="210"/>
    </location>
</feature>
<evidence type="ECO:0000259" key="7">
    <source>
        <dbReference type="PROSITE" id="PS51005"/>
    </source>
</evidence>
<reference evidence="8" key="1">
    <citation type="submission" date="2023-07" db="EMBL/GenBank/DDBJ databases">
        <title>draft genome sequence of fig (Ficus carica).</title>
        <authorList>
            <person name="Takahashi T."/>
            <person name="Nishimura K."/>
        </authorList>
    </citation>
    <scope>NUCLEOTIDE SEQUENCE</scope>
</reference>
<protein>
    <recommendedName>
        <fullName evidence="7">NAC domain-containing protein</fullName>
    </recommendedName>
</protein>
<evidence type="ECO:0000256" key="4">
    <source>
        <dbReference type="ARBA" id="ARBA00023163"/>
    </source>
</evidence>
<keyword evidence="4" id="KW-0804">Transcription</keyword>
<dbReference type="Gene3D" id="2.170.150.80">
    <property type="entry name" value="NAC domain"/>
    <property type="match status" value="1"/>
</dbReference>
<comment type="caution">
    <text evidence="8">The sequence shown here is derived from an EMBL/GenBank/DDBJ whole genome shotgun (WGS) entry which is preliminary data.</text>
</comment>
<feature type="domain" description="NAC" evidence="7">
    <location>
        <begin position="11"/>
        <end position="162"/>
    </location>
</feature>
<evidence type="ECO:0000256" key="2">
    <source>
        <dbReference type="ARBA" id="ARBA00023015"/>
    </source>
</evidence>
<comment type="subcellular location">
    <subcellularLocation>
        <location evidence="1">Nucleus</location>
    </subcellularLocation>
</comment>
<dbReference type="AlphaFoldDB" id="A0AA88A6N4"/>
<dbReference type="GO" id="GO:0003677">
    <property type="term" value="F:DNA binding"/>
    <property type="evidence" value="ECO:0007669"/>
    <property type="project" value="UniProtKB-KW"/>
</dbReference>
<evidence type="ECO:0000313" key="9">
    <source>
        <dbReference type="Proteomes" id="UP001187192"/>
    </source>
</evidence>
<dbReference type="GO" id="GO:0005634">
    <property type="term" value="C:nucleus"/>
    <property type="evidence" value="ECO:0007669"/>
    <property type="project" value="UniProtKB-SubCell"/>
</dbReference>
<dbReference type="InterPro" id="IPR036093">
    <property type="entry name" value="NAC_dom_sf"/>
</dbReference>
<dbReference type="Proteomes" id="UP001187192">
    <property type="component" value="Unassembled WGS sequence"/>
</dbReference>
<evidence type="ECO:0000256" key="1">
    <source>
        <dbReference type="ARBA" id="ARBA00004123"/>
    </source>
</evidence>
<name>A0AA88A6N4_FICCA</name>
<dbReference type="PROSITE" id="PS51005">
    <property type="entry name" value="NAC"/>
    <property type="match status" value="1"/>
</dbReference>
<dbReference type="SUPFAM" id="SSF101941">
    <property type="entry name" value="NAC domain"/>
    <property type="match status" value="1"/>
</dbReference>
<keyword evidence="5" id="KW-0539">Nucleus</keyword>
<feature type="region of interest" description="Disordered" evidence="6">
    <location>
        <begin position="193"/>
        <end position="212"/>
    </location>
</feature>
<dbReference type="PANTHER" id="PTHR31989">
    <property type="entry name" value="NAC DOMAIN-CONTAINING PROTEIN 82-RELATED"/>
    <property type="match status" value="1"/>
</dbReference>
<dbReference type="EMBL" id="BTGU01000005">
    <property type="protein sequence ID" value="GMN35121.1"/>
    <property type="molecule type" value="Genomic_DNA"/>
</dbReference>
<evidence type="ECO:0000256" key="5">
    <source>
        <dbReference type="ARBA" id="ARBA00023242"/>
    </source>
</evidence>
<dbReference type="InterPro" id="IPR003441">
    <property type="entry name" value="NAC-dom"/>
</dbReference>
<proteinExistence type="predicted"/>
<accession>A0AA88A6N4</accession>
<keyword evidence="2" id="KW-0805">Transcription regulation</keyword>
<dbReference type="GO" id="GO:0006355">
    <property type="term" value="P:regulation of DNA-templated transcription"/>
    <property type="evidence" value="ECO:0007669"/>
    <property type="project" value="InterPro"/>
</dbReference>
<keyword evidence="9" id="KW-1185">Reference proteome</keyword>
<evidence type="ECO:0000313" key="8">
    <source>
        <dbReference type="EMBL" id="GMN35121.1"/>
    </source>
</evidence>
<evidence type="ECO:0000256" key="3">
    <source>
        <dbReference type="ARBA" id="ARBA00023125"/>
    </source>
</evidence>
<dbReference type="Pfam" id="PF02365">
    <property type="entry name" value="NAM"/>
    <property type="match status" value="1"/>
</dbReference>
<keyword evidence="3" id="KW-0238">DNA-binding</keyword>
<evidence type="ECO:0000256" key="6">
    <source>
        <dbReference type="SAM" id="MobiDB-lite"/>
    </source>
</evidence>
<gene>
    <name evidence="8" type="ORF">TIFTF001_005092</name>
</gene>
<organism evidence="8 9">
    <name type="scientific">Ficus carica</name>
    <name type="common">Common fig</name>
    <dbReference type="NCBI Taxonomy" id="3494"/>
    <lineage>
        <taxon>Eukaryota</taxon>
        <taxon>Viridiplantae</taxon>
        <taxon>Streptophyta</taxon>
        <taxon>Embryophyta</taxon>
        <taxon>Tracheophyta</taxon>
        <taxon>Spermatophyta</taxon>
        <taxon>Magnoliopsida</taxon>
        <taxon>eudicotyledons</taxon>
        <taxon>Gunneridae</taxon>
        <taxon>Pentapetalae</taxon>
        <taxon>rosids</taxon>
        <taxon>fabids</taxon>
        <taxon>Rosales</taxon>
        <taxon>Moraceae</taxon>
        <taxon>Ficeae</taxon>
        <taxon>Ficus</taxon>
    </lineage>
</organism>
<sequence length="244" mass="27016">MGEARATSFPLPPGIRFYPSEEELVGHYLGGKNAEAGGGRPEGYDLIGELDLYGCDPFGLPDNACYAYGVGGRKRHWFFYTGGGATRERGGKRKARNGFWMRKGRMRVVLGRGGRRVLGTRMKFVFYLGNSVRDAVRTNWVLYEYAPLDLRASFVLCRVFVKSRPTISISENWLVTSAEESISAVRHIGIQHDGDNISDSNDENEVDDPIVTEPAPMIRSLPTEGKCSVDGRNNNVLDDGKSVC</sequence>